<evidence type="ECO:0000313" key="8">
    <source>
        <dbReference type="Proteomes" id="UP000770661"/>
    </source>
</evidence>
<dbReference type="Proteomes" id="UP000770661">
    <property type="component" value="Unassembled WGS sequence"/>
</dbReference>
<keyword evidence="7" id="KW-0675">Receptor</keyword>
<dbReference type="InterPro" id="IPR002172">
    <property type="entry name" value="LDrepeatLR_classA_rpt"/>
</dbReference>
<dbReference type="FunFam" id="4.10.400.10:FF:000034">
    <property type="entry name" value="Low-density lipoprotein receptor-related protein 2"/>
    <property type="match status" value="1"/>
</dbReference>
<evidence type="ECO:0000256" key="1">
    <source>
        <dbReference type="ARBA" id="ARBA00022729"/>
    </source>
</evidence>
<keyword evidence="2" id="KW-0677">Repeat</keyword>
<dbReference type="EMBL" id="JACEEZ010025077">
    <property type="protein sequence ID" value="KAG0704991.1"/>
    <property type="molecule type" value="Genomic_DNA"/>
</dbReference>
<evidence type="ECO:0000313" key="7">
    <source>
        <dbReference type="EMBL" id="KAG0704991.1"/>
    </source>
</evidence>
<keyword evidence="8" id="KW-1185">Reference proteome</keyword>
<organism evidence="7 8">
    <name type="scientific">Chionoecetes opilio</name>
    <name type="common">Atlantic snow crab</name>
    <name type="synonym">Cancer opilio</name>
    <dbReference type="NCBI Taxonomy" id="41210"/>
    <lineage>
        <taxon>Eukaryota</taxon>
        <taxon>Metazoa</taxon>
        <taxon>Ecdysozoa</taxon>
        <taxon>Arthropoda</taxon>
        <taxon>Crustacea</taxon>
        <taxon>Multicrustacea</taxon>
        <taxon>Malacostraca</taxon>
        <taxon>Eumalacostraca</taxon>
        <taxon>Eucarida</taxon>
        <taxon>Decapoda</taxon>
        <taxon>Pleocyemata</taxon>
        <taxon>Brachyura</taxon>
        <taxon>Eubrachyura</taxon>
        <taxon>Majoidea</taxon>
        <taxon>Majidae</taxon>
        <taxon>Chionoecetes</taxon>
    </lineage>
</organism>
<name>A0A8J5BT55_CHIOP</name>
<dbReference type="Gene3D" id="2.70.170.10">
    <property type="entry name" value="Neurotransmitter-gated ion-channel ligand-binding domain"/>
    <property type="match status" value="1"/>
</dbReference>
<dbReference type="GO" id="GO:0005230">
    <property type="term" value="F:extracellular ligand-gated monoatomic ion channel activity"/>
    <property type="evidence" value="ECO:0007669"/>
    <property type="project" value="InterPro"/>
</dbReference>
<dbReference type="InterPro" id="IPR036734">
    <property type="entry name" value="Neur_chan_lig-bd_sf"/>
</dbReference>
<dbReference type="Pfam" id="PF00057">
    <property type="entry name" value="Ldl_recept_a"/>
    <property type="match status" value="1"/>
</dbReference>
<reference evidence="7" key="1">
    <citation type="submission" date="2020-07" db="EMBL/GenBank/DDBJ databases">
        <title>The High-quality genome of the commercially important snow crab, Chionoecetes opilio.</title>
        <authorList>
            <person name="Jeong J.-H."/>
            <person name="Ryu S."/>
        </authorList>
    </citation>
    <scope>NUCLEOTIDE SEQUENCE</scope>
    <source>
        <strain evidence="7">MADBK_172401_WGS</strain>
        <tissue evidence="7">Digestive gland</tissue>
    </source>
</reference>
<dbReference type="AlphaFoldDB" id="A0A8J5BT55"/>
<proteinExistence type="predicted"/>
<dbReference type="InterPro" id="IPR023415">
    <property type="entry name" value="LDLR_class-A_CS"/>
</dbReference>
<keyword evidence="3 5" id="KW-1015">Disulfide bond</keyword>
<evidence type="ECO:0000256" key="2">
    <source>
        <dbReference type="ARBA" id="ARBA00022737"/>
    </source>
</evidence>
<dbReference type="Gene3D" id="4.10.400.10">
    <property type="entry name" value="Low-density Lipoprotein Receptor"/>
    <property type="match status" value="1"/>
</dbReference>
<gene>
    <name evidence="7" type="primary">ldlr-a_1</name>
    <name evidence="7" type="ORF">GWK47_024590</name>
</gene>
<keyword evidence="1" id="KW-0732">Signal</keyword>
<dbReference type="GO" id="GO:0016020">
    <property type="term" value="C:membrane"/>
    <property type="evidence" value="ECO:0007669"/>
    <property type="project" value="InterPro"/>
</dbReference>
<keyword evidence="4" id="KW-0325">Glycoprotein</keyword>
<keyword evidence="7" id="KW-0449">Lipoprotein</keyword>
<protein>
    <submittedName>
        <fullName evidence="7">Low-density lipoprotein receptor 1</fullName>
    </submittedName>
</protein>
<dbReference type="SUPFAM" id="SSF63712">
    <property type="entry name" value="Nicotinic receptor ligand binding domain-like"/>
    <property type="match status" value="1"/>
</dbReference>
<accession>A0A8J5BT55</accession>
<feature type="region of interest" description="Disordered" evidence="6">
    <location>
        <begin position="1"/>
        <end position="22"/>
    </location>
</feature>
<dbReference type="SUPFAM" id="SSF57424">
    <property type="entry name" value="LDL receptor-like module"/>
    <property type="match status" value="1"/>
</dbReference>
<dbReference type="CDD" id="cd00112">
    <property type="entry name" value="LDLa"/>
    <property type="match status" value="1"/>
</dbReference>
<evidence type="ECO:0000256" key="6">
    <source>
        <dbReference type="SAM" id="MobiDB-lite"/>
    </source>
</evidence>
<dbReference type="SMART" id="SM00192">
    <property type="entry name" value="LDLa"/>
    <property type="match status" value="1"/>
</dbReference>
<dbReference type="InterPro" id="IPR036055">
    <property type="entry name" value="LDL_receptor-like_sf"/>
</dbReference>
<sequence length="231" mass="25371">MQHPGLEVQWSPGSSDSGHDQYPFGTRAWTLSGQGEMCGRRAGDQVNLTLSVCQEDQFTCVDGTCVSLEQRCDLTRDCKDGSDETSCPLVLLPKGYRSLLPPPAPAPGQPLPLHVEIEVLGIPKVGGRTLALTATLRLRVSWQDARLKYLNLKRHLGFNLVPPETAHAMWTPSLHVITAHDSGTVRLREGGRLEVRREGPPHPATDEIEESEFLLESALTPSRPDLSLLLE</sequence>
<feature type="disulfide bond" evidence="5">
    <location>
        <begin position="60"/>
        <end position="78"/>
    </location>
</feature>
<dbReference type="PROSITE" id="PS01209">
    <property type="entry name" value="LDLRA_1"/>
    <property type="match status" value="1"/>
</dbReference>
<dbReference type="PROSITE" id="PS50068">
    <property type="entry name" value="LDLRA_2"/>
    <property type="match status" value="1"/>
</dbReference>
<evidence type="ECO:0000256" key="5">
    <source>
        <dbReference type="PROSITE-ProRule" id="PRU00124"/>
    </source>
</evidence>
<dbReference type="OrthoDB" id="6339877at2759"/>
<feature type="disulfide bond" evidence="5">
    <location>
        <begin position="53"/>
        <end position="65"/>
    </location>
</feature>
<comment type="caution">
    <text evidence="7">The sequence shown here is derived from an EMBL/GenBank/DDBJ whole genome shotgun (WGS) entry which is preliminary data.</text>
</comment>
<evidence type="ECO:0000256" key="4">
    <source>
        <dbReference type="ARBA" id="ARBA00023180"/>
    </source>
</evidence>
<feature type="disulfide bond" evidence="5">
    <location>
        <begin position="72"/>
        <end position="87"/>
    </location>
</feature>
<evidence type="ECO:0000256" key="3">
    <source>
        <dbReference type="ARBA" id="ARBA00023157"/>
    </source>
</evidence>